<keyword evidence="7" id="KW-1185">Reference proteome</keyword>
<evidence type="ECO:0000256" key="1">
    <source>
        <dbReference type="ARBA" id="ARBA00023015"/>
    </source>
</evidence>
<feature type="region of interest" description="Disordered" evidence="4">
    <location>
        <begin position="164"/>
        <end position="186"/>
    </location>
</feature>
<dbReference type="CDD" id="cd06170">
    <property type="entry name" value="LuxR_C_like"/>
    <property type="match status" value="1"/>
</dbReference>
<dbReference type="PRINTS" id="PR00038">
    <property type="entry name" value="HTHLUXR"/>
</dbReference>
<feature type="compositionally biased region" description="Basic and acidic residues" evidence="4">
    <location>
        <begin position="86"/>
        <end position="101"/>
    </location>
</feature>
<dbReference type="Gene3D" id="3.30.70.1060">
    <property type="entry name" value="Dimeric alpha+beta barrel"/>
    <property type="match status" value="1"/>
</dbReference>
<dbReference type="SUPFAM" id="SSF46894">
    <property type="entry name" value="C-terminal effector domain of the bipartite response regulators"/>
    <property type="match status" value="1"/>
</dbReference>
<protein>
    <recommendedName>
        <fullName evidence="5">HTH luxR-type domain-containing protein</fullName>
    </recommendedName>
</protein>
<dbReference type="PANTHER" id="PTHR44688">
    <property type="entry name" value="DNA-BINDING TRANSCRIPTIONAL ACTIVATOR DEVR_DOSR"/>
    <property type="match status" value="1"/>
</dbReference>
<keyword evidence="2" id="KW-0238">DNA-binding</keyword>
<dbReference type="EMBL" id="BAAABM010000056">
    <property type="protein sequence ID" value="GAA0363402.1"/>
    <property type="molecule type" value="Genomic_DNA"/>
</dbReference>
<keyword evidence="1" id="KW-0805">Transcription regulation</keyword>
<evidence type="ECO:0000313" key="7">
    <source>
        <dbReference type="Proteomes" id="UP001501822"/>
    </source>
</evidence>
<accession>A0ABN0XGU6</accession>
<dbReference type="PROSITE" id="PS50043">
    <property type="entry name" value="HTH_LUXR_2"/>
    <property type="match status" value="1"/>
</dbReference>
<name>A0ABN0XGU6_9ACTN</name>
<dbReference type="SMART" id="SM00421">
    <property type="entry name" value="HTH_LUXR"/>
    <property type="match status" value="1"/>
</dbReference>
<organism evidence="6 7">
    <name type="scientific">Actinoallomurus spadix</name>
    <dbReference type="NCBI Taxonomy" id="79912"/>
    <lineage>
        <taxon>Bacteria</taxon>
        <taxon>Bacillati</taxon>
        <taxon>Actinomycetota</taxon>
        <taxon>Actinomycetes</taxon>
        <taxon>Streptosporangiales</taxon>
        <taxon>Thermomonosporaceae</taxon>
        <taxon>Actinoallomurus</taxon>
    </lineage>
</organism>
<dbReference type="SUPFAM" id="SSF54909">
    <property type="entry name" value="Dimeric alpha+beta barrel"/>
    <property type="match status" value="1"/>
</dbReference>
<dbReference type="Gene3D" id="1.10.10.10">
    <property type="entry name" value="Winged helix-like DNA-binding domain superfamily/Winged helix DNA-binding domain"/>
    <property type="match status" value="1"/>
</dbReference>
<keyword evidence="3" id="KW-0804">Transcription</keyword>
<dbReference type="Proteomes" id="UP001501822">
    <property type="component" value="Unassembled WGS sequence"/>
</dbReference>
<feature type="region of interest" description="Disordered" evidence="4">
    <location>
        <begin position="82"/>
        <end position="109"/>
    </location>
</feature>
<sequence length="186" mass="20088">MERELRGGTVPPRVRSGHRAYWRRRSDEGVLLYAGSWTDGPGDTLLLNTHGPEALRAVLAGDPYVRDGVVTRTRVRRLGDLLPGRTADRGRPHAAHADRGRSGPAGLSPHEWGVARMMLDGLTNRQMADRLGVSQRAVEQHITRIYRKLAISRRVQLAAALQDEPGGPARAAGSGARAGNVTATGP</sequence>
<gene>
    <name evidence="6" type="ORF">GCM10010151_61870</name>
</gene>
<dbReference type="InterPro" id="IPR011008">
    <property type="entry name" value="Dimeric_a/b-barrel"/>
</dbReference>
<dbReference type="InterPro" id="IPR016032">
    <property type="entry name" value="Sig_transdc_resp-reg_C-effctor"/>
</dbReference>
<evidence type="ECO:0000313" key="6">
    <source>
        <dbReference type="EMBL" id="GAA0363402.1"/>
    </source>
</evidence>
<feature type="domain" description="HTH luxR-type" evidence="5">
    <location>
        <begin position="100"/>
        <end position="165"/>
    </location>
</feature>
<evidence type="ECO:0000256" key="4">
    <source>
        <dbReference type="SAM" id="MobiDB-lite"/>
    </source>
</evidence>
<evidence type="ECO:0000256" key="2">
    <source>
        <dbReference type="ARBA" id="ARBA00023125"/>
    </source>
</evidence>
<feature type="compositionally biased region" description="Low complexity" evidence="4">
    <location>
        <begin position="165"/>
        <end position="179"/>
    </location>
</feature>
<reference evidence="6 7" key="1">
    <citation type="journal article" date="2019" name="Int. J. Syst. Evol. Microbiol.">
        <title>The Global Catalogue of Microorganisms (GCM) 10K type strain sequencing project: providing services to taxonomists for standard genome sequencing and annotation.</title>
        <authorList>
            <consortium name="The Broad Institute Genomics Platform"/>
            <consortium name="The Broad Institute Genome Sequencing Center for Infectious Disease"/>
            <person name="Wu L."/>
            <person name="Ma J."/>
        </authorList>
    </citation>
    <scope>NUCLEOTIDE SEQUENCE [LARGE SCALE GENOMIC DNA]</scope>
    <source>
        <strain evidence="6 7">JCM 3146</strain>
    </source>
</reference>
<dbReference type="InterPro" id="IPR000792">
    <property type="entry name" value="Tscrpt_reg_LuxR_C"/>
</dbReference>
<dbReference type="Pfam" id="PF00196">
    <property type="entry name" value="GerE"/>
    <property type="match status" value="1"/>
</dbReference>
<dbReference type="InterPro" id="IPR036388">
    <property type="entry name" value="WH-like_DNA-bd_sf"/>
</dbReference>
<dbReference type="PANTHER" id="PTHR44688:SF16">
    <property type="entry name" value="DNA-BINDING TRANSCRIPTIONAL ACTIVATOR DEVR_DOSR"/>
    <property type="match status" value="1"/>
</dbReference>
<comment type="caution">
    <text evidence="6">The sequence shown here is derived from an EMBL/GenBank/DDBJ whole genome shotgun (WGS) entry which is preliminary data.</text>
</comment>
<evidence type="ECO:0000256" key="3">
    <source>
        <dbReference type="ARBA" id="ARBA00023163"/>
    </source>
</evidence>
<evidence type="ECO:0000259" key="5">
    <source>
        <dbReference type="PROSITE" id="PS50043"/>
    </source>
</evidence>
<proteinExistence type="predicted"/>